<proteinExistence type="predicted"/>
<protein>
    <submittedName>
        <fullName evidence="2">Uncharacterized protein</fullName>
    </submittedName>
</protein>
<name>A0A9P4ITC1_9PEZI</name>
<organism evidence="2 3">
    <name type="scientific">Myriangium duriaei CBS 260.36</name>
    <dbReference type="NCBI Taxonomy" id="1168546"/>
    <lineage>
        <taxon>Eukaryota</taxon>
        <taxon>Fungi</taxon>
        <taxon>Dikarya</taxon>
        <taxon>Ascomycota</taxon>
        <taxon>Pezizomycotina</taxon>
        <taxon>Dothideomycetes</taxon>
        <taxon>Dothideomycetidae</taxon>
        <taxon>Myriangiales</taxon>
        <taxon>Myriangiaceae</taxon>
        <taxon>Myriangium</taxon>
    </lineage>
</organism>
<keyword evidence="3" id="KW-1185">Reference proteome</keyword>
<reference evidence="2" key="1">
    <citation type="journal article" date="2020" name="Stud. Mycol.">
        <title>101 Dothideomycetes genomes: a test case for predicting lifestyles and emergence of pathogens.</title>
        <authorList>
            <person name="Haridas S."/>
            <person name="Albert R."/>
            <person name="Binder M."/>
            <person name="Bloem J."/>
            <person name="Labutti K."/>
            <person name="Salamov A."/>
            <person name="Andreopoulos B."/>
            <person name="Baker S."/>
            <person name="Barry K."/>
            <person name="Bills G."/>
            <person name="Bluhm B."/>
            <person name="Cannon C."/>
            <person name="Castanera R."/>
            <person name="Culley D."/>
            <person name="Daum C."/>
            <person name="Ezra D."/>
            <person name="Gonzalez J."/>
            <person name="Henrissat B."/>
            <person name="Kuo A."/>
            <person name="Liang C."/>
            <person name="Lipzen A."/>
            <person name="Lutzoni F."/>
            <person name="Magnuson J."/>
            <person name="Mondo S."/>
            <person name="Nolan M."/>
            <person name="Ohm R."/>
            <person name="Pangilinan J."/>
            <person name="Park H.-J."/>
            <person name="Ramirez L."/>
            <person name="Alfaro M."/>
            <person name="Sun H."/>
            <person name="Tritt A."/>
            <person name="Yoshinaga Y."/>
            <person name="Zwiers L.-H."/>
            <person name="Turgeon B."/>
            <person name="Goodwin S."/>
            <person name="Spatafora J."/>
            <person name="Crous P."/>
            <person name="Grigoriev I."/>
        </authorList>
    </citation>
    <scope>NUCLEOTIDE SEQUENCE</scope>
    <source>
        <strain evidence="2">CBS 260.36</strain>
    </source>
</reference>
<comment type="caution">
    <text evidence="2">The sequence shown here is derived from an EMBL/GenBank/DDBJ whole genome shotgun (WGS) entry which is preliminary data.</text>
</comment>
<gene>
    <name evidence="2" type="ORF">K461DRAFT_316528</name>
</gene>
<feature type="transmembrane region" description="Helical" evidence="1">
    <location>
        <begin position="12"/>
        <end position="33"/>
    </location>
</feature>
<keyword evidence="1" id="KW-1133">Transmembrane helix</keyword>
<dbReference type="AlphaFoldDB" id="A0A9P4ITC1"/>
<dbReference type="Proteomes" id="UP000799439">
    <property type="component" value="Unassembled WGS sequence"/>
</dbReference>
<sequence length="86" mass="9987">MSRNSDRCRPRPIFSIFFRLVPFLFFSTLPFIAHPRSYLRDTDRAIMIHWLDCSIIRSASKRGNLSPSLGLNPSSRVFCPIMPARM</sequence>
<dbReference type="EMBL" id="ML996094">
    <property type="protein sequence ID" value="KAF2148145.1"/>
    <property type="molecule type" value="Genomic_DNA"/>
</dbReference>
<evidence type="ECO:0000256" key="1">
    <source>
        <dbReference type="SAM" id="Phobius"/>
    </source>
</evidence>
<keyword evidence="1" id="KW-0472">Membrane</keyword>
<evidence type="ECO:0000313" key="3">
    <source>
        <dbReference type="Proteomes" id="UP000799439"/>
    </source>
</evidence>
<evidence type="ECO:0000313" key="2">
    <source>
        <dbReference type="EMBL" id="KAF2148145.1"/>
    </source>
</evidence>
<keyword evidence="1" id="KW-0812">Transmembrane</keyword>
<accession>A0A9P4ITC1</accession>